<accession>A0AAP0KWH6</accession>
<evidence type="ECO:0000313" key="2">
    <source>
        <dbReference type="EMBL" id="KAK9159871.1"/>
    </source>
</evidence>
<evidence type="ECO:0000313" key="3">
    <source>
        <dbReference type="Proteomes" id="UP001420932"/>
    </source>
</evidence>
<keyword evidence="3" id="KW-1185">Reference proteome</keyword>
<keyword evidence="1" id="KW-1133">Transmembrane helix</keyword>
<feature type="transmembrane region" description="Helical" evidence="1">
    <location>
        <begin position="27"/>
        <end position="50"/>
    </location>
</feature>
<name>A0AAP0KWH6_9MAGN</name>
<feature type="transmembrane region" description="Helical" evidence="1">
    <location>
        <begin position="125"/>
        <end position="144"/>
    </location>
</feature>
<dbReference type="AlphaFoldDB" id="A0AAP0KWH6"/>
<comment type="caution">
    <text evidence="2">The sequence shown here is derived from an EMBL/GenBank/DDBJ whole genome shotgun (WGS) entry which is preliminary data.</text>
</comment>
<keyword evidence="1" id="KW-0812">Transmembrane</keyword>
<evidence type="ECO:0000256" key="1">
    <source>
        <dbReference type="SAM" id="Phobius"/>
    </source>
</evidence>
<gene>
    <name evidence="2" type="ORF">Syun_006212</name>
</gene>
<dbReference type="Proteomes" id="UP001420932">
    <property type="component" value="Unassembled WGS sequence"/>
</dbReference>
<protein>
    <submittedName>
        <fullName evidence="2">Uncharacterized protein</fullName>
    </submittedName>
</protein>
<proteinExistence type="predicted"/>
<feature type="transmembrane region" description="Helical" evidence="1">
    <location>
        <begin position="96"/>
        <end position="118"/>
    </location>
</feature>
<dbReference type="PANTHER" id="PTHR35307:SF13">
    <property type="entry name" value="DUF4220 DOMAIN-CONTAINING PROTEIN"/>
    <property type="match status" value="1"/>
</dbReference>
<organism evidence="2 3">
    <name type="scientific">Stephania yunnanensis</name>
    <dbReference type="NCBI Taxonomy" id="152371"/>
    <lineage>
        <taxon>Eukaryota</taxon>
        <taxon>Viridiplantae</taxon>
        <taxon>Streptophyta</taxon>
        <taxon>Embryophyta</taxon>
        <taxon>Tracheophyta</taxon>
        <taxon>Spermatophyta</taxon>
        <taxon>Magnoliopsida</taxon>
        <taxon>Ranunculales</taxon>
        <taxon>Menispermaceae</taxon>
        <taxon>Menispermoideae</taxon>
        <taxon>Cissampelideae</taxon>
        <taxon>Stephania</taxon>
    </lineage>
</organism>
<reference evidence="2 3" key="1">
    <citation type="submission" date="2024-01" db="EMBL/GenBank/DDBJ databases">
        <title>Genome assemblies of Stephania.</title>
        <authorList>
            <person name="Yang L."/>
        </authorList>
    </citation>
    <scope>NUCLEOTIDE SEQUENCE [LARGE SCALE GENOMIC DNA]</scope>
    <source>
        <strain evidence="2">YNDBR</strain>
        <tissue evidence="2">Leaf</tissue>
    </source>
</reference>
<dbReference type="EMBL" id="JBBNAF010000003">
    <property type="protein sequence ID" value="KAK9159871.1"/>
    <property type="molecule type" value="Genomic_DNA"/>
</dbReference>
<feature type="transmembrane region" description="Helical" evidence="1">
    <location>
        <begin position="57"/>
        <end position="76"/>
    </location>
</feature>
<keyword evidence="1" id="KW-0472">Membrane</keyword>
<dbReference type="PANTHER" id="PTHR35307">
    <property type="entry name" value="PROTEIN, PUTATIVE-RELATED"/>
    <property type="match status" value="1"/>
</dbReference>
<sequence>MRNQSCNCANGTNVDPNSKSSSPMPIIGLYVTGATLVCLLLISMDIFLGFRRRKKWLPCHLFALNSATLAVLAVATKLPGDLTSSMPSALDQLSKLTGTTFICITMAFLMPSVGLTSFSESISNMISLTIFVITVFVDVCIQMHTGVITSFKADHIVVLCCMIVLLNEMWTSTFTAEEVKDSSSLVIKDSINRTKISLLERLKACYLFGYQKNPQFSVSRRFSYFSSCIVSIVCAAILLGEILRCFVSKELEFRKGQSDYKWSMQAVRDLREKTSESVDEALFNFSEVEEMMTKECKALISSETWESDEWAFKKGVKEMMRMMGFMSKTKLIPIHLIQLLHKTPPSRVSLAILLQNRRLSGSEEYQVGPVSVFVLAKIIMSSIPPSMSQCIYDSLKDFYVAIQYISKKVNSTGMKFTYNSFDYGWSVIDYFGLLNDDEKPKPEEDFQSQVQLDQALEIIRDVKVNSEMALYRIDQLPLKKEIAMISGFIESKAYASVEDLYRDMEQLFVDMIRELLLQLTSIVLKEIVESSREDSEEKVKEALKVVSKFEQLRDLGPLSFLVGTTITTTNSATNATLENNTNVMTTAVDAYIQGIPNTQFAVGDYESRLVVSDAAQHEIIQIA</sequence>